<feature type="transmembrane region" description="Helical" evidence="3">
    <location>
        <begin position="189"/>
        <end position="210"/>
    </location>
</feature>
<dbReference type="PANTHER" id="PTHR42680:SF3">
    <property type="entry name" value="DCTP DEAMINASE"/>
    <property type="match status" value="1"/>
</dbReference>
<sequence length="211" mass="23726">MLVESQIEDMKLVEPCRKQNFRNSTYDLTIGEIFPMGADYEENTGSLSEFWLEPSAMVAVRTMERVVLPSHVTGLATLKTSLTHDGLLCLNVGVIDPGYDGHLSAFLVNFSRRSRKISLNDHLLRVLFFQHNSVLALESWKNSKGDYQRFLANKSENEFSNTFLDAQGLAELSKKNALKVILDAFFSRWINVVSTVVAFVSLAVAVLSYLK</sequence>
<protein>
    <submittedName>
        <fullName evidence="4">Deoxycytidine triphosphate deaminase</fullName>
    </submittedName>
</protein>
<dbReference type="InterPro" id="IPR033704">
    <property type="entry name" value="dUTPase_trimeric"/>
</dbReference>
<evidence type="ECO:0000256" key="1">
    <source>
        <dbReference type="ARBA" id="ARBA00022801"/>
    </source>
</evidence>
<accession>A0A1I4EWK4</accession>
<name>A0A1I4EWK4_9RHOB</name>
<keyword evidence="3" id="KW-1133">Transmembrane helix</keyword>
<dbReference type="PANTHER" id="PTHR42680">
    <property type="entry name" value="DCTP DEAMINASE"/>
    <property type="match status" value="1"/>
</dbReference>
<keyword evidence="5" id="KW-1185">Reference proteome</keyword>
<reference evidence="5" key="1">
    <citation type="submission" date="2016-10" db="EMBL/GenBank/DDBJ databases">
        <authorList>
            <person name="Varghese N."/>
            <person name="Submissions S."/>
        </authorList>
    </citation>
    <scope>NUCLEOTIDE SEQUENCE [LARGE SCALE GENOMIC DNA]</scope>
    <source>
        <strain evidence="5">DSM 28453</strain>
    </source>
</reference>
<dbReference type="GO" id="GO:0008829">
    <property type="term" value="F:dCTP deaminase activity"/>
    <property type="evidence" value="ECO:0007669"/>
    <property type="project" value="InterPro"/>
</dbReference>
<dbReference type="Proteomes" id="UP000198851">
    <property type="component" value="Unassembled WGS sequence"/>
</dbReference>
<dbReference type="STRING" id="1280847.SAMN04488036_1058"/>
<dbReference type="OrthoDB" id="6401091at2"/>
<dbReference type="Gene3D" id="2.70.40.10">
    <property type="match status" value="1"/>
</dbReference>
<dbReference type="GO" id="GO:0006229">
    <property type="term" value="P:dUTP biosynthetic process"/>
    <property type="evidence" value="ECO:0007669"/>
    <property type="project" value="InterPro"/>
</dbReference>
<evidence type="ECO:0000256" key="3">
    <source>
        <dbReference type="SAM" id="Phobius"/>
    </source>
</evidence>
<keyword evidence="3" id="KW-0812">Transmembrane</keyword>
<keyword evidence="2" id="KW-0546">Nucleotide metabolism</keyword>
<keyword evidence="3" id="KW-0472">Membrane</keyword>
<dbReference type="InterPro" id="IPR011962">
    <property type="entry name" value="dCTP_deaminase"/>
</dbReference>
<dbReference type="SUPFAM" id="SSF51283">
    <property type="entry name" value="dUTPase-like"/>
    <property type="match status" value="1"/>
</dbReference>
<dbReference type="InterPro" id="IPR036157">
    <property type="entry name" value="dUTPase-like_sf"/>
</dbReference>
<keyword evidence="1" id="KW-0378">Hydrolase</keyword>
<dbReference type="Pfam" id="PF22769">
    <property type="entry name" value="DCD"/>
    <property type="match status" value="1"/>
</dbReference>
<dbReference type="CDD" id="cd07557">
    <property type="entry name" value="trimeric_dUTPase"/>
    <property type="match status" value="1"/>
</dbReference>
<dbReference type="EMBL" id="FOSZ01000005">
    <property type="protein sequence ID" value="SFL09583.1"/>
    <property type="molecule type" value="Genomic_DNA"/>
</dbReference>
<evidence type="ECO:0000313" key="4">
    <source>
        <dbReference type="EMBL" id="SFL09583.1"/>
    </source>
</evidence>
<proteinExistence type="predicted"/>
<evidence type="ECO:0000256" key="2">
    <source>
        <dbReference type="ARBA" id="ARBA00023080"/>
    </source>
</evidence>
<organism evidence="4 5">
    <name type="scientific">Shimia haliotis</name>
    <dbReference type="NCBI Taxonomy" id="1280847"/>
    <lineage>
        <taxon>Bacteria</taxon>
        <taxon>Pseudomonadati</taxon>
        <taxon>Pseudomonadota</taxon>
        <taxon>Alphaproteobacteria</taxon>
        <taxon>Rhodobacterales</taxon>
        <taxon>Roseobacteraceae</taxon>
    </lineage>
</organism>
<gene>
    <name evidence="4" type="ORF">SAMN04488036_1058</name>
</gene>
<evidence type="ECO:0000313" key="5">
    <source>
        <dbReference type="Proteomes" id="UP000198851"/>
    </source>
</evidence>
<dbReference type="AlphaFoldDB" id="A0A1I4EWK4"/>